<dbReference type="Gene3D" id="3.40.30.10">
    <property type="entry name" value="Glutaredoxin"/>
    <property type="match status" value="1"/>
</dbReference>
<evidence type="ECO:0008006" key="4">
    <source>
        <dbReference type="Google" id="ProtNLM"/>
    </source>
</evidence>
<dbReference type="STRING" id="364200.SAMN04488515_1526"/>
<name>A0A1I0PY63_9RHOB</name>
<sequence length="130" mass="14422">MYKRLTILYRAIVVLMVFSMSAAVDAQTELMMAEEPGCIWCARWNAEIATAYPKTPEGIAAPLRRVDISDTLPEDITLARRINFTPTFILLVDGAEVARLEGYAGEDFFWGLLGKMLDDHGVAFTDDTSG</sequence>
<dbReference type="InterPro" id="IPR036249">
    <property type="entry name" value="Thioredoxin-like_sf"/>
</dbReference>
<dbReference type="AlphaFoldDB" id="A0A1I0PY63"/>
<reference evidence="2 3" key="1">
    <citation type="submission" date="2016-10" db="EMBL/GenBank/DDBJ databases">
        <authorList>
            <person name="de Groot N.N."/>
        </authorList>
    </citation>
    <scope>NUCLEOTIDE SEQUENCE [LARGE SCALE GENOMIC DNA]</scope>
    <source>
        <strain evidence="2 3">DSM 17925</strain>
    </source>
</reference>
<evidence type="ECO:0000313" key="2">
    <source>
        <dbReference type="EMBL" id="SEW19495.1"/>
    </source>
</evidence>
<dbReference type="RefSeq" id="WP_423219734.1">
    <property type="nucleotide sequence ID" value="NZ_FOIZ01000001.1"/>
</dbReference>
<dbReference type="EMBL" id="FOIZ01000001">
    <property type="protein sequence ID" value="SEW19495.1"/>
    <property type="molecule type" value="Genomic_DNA"/>
</dbReference>
<accession>A0A1I0PY63</accession>
<keyword evidence="3" id="KW-1185">Reference proteome</keyword>
<protein>
    <recommendedName>
        <fullName evidence="4">Thioredoxin-like domain-containing protein</fullName>
    </recommendedName>
</protein>
<proteinExistence type="predicted"/>
<feature type="signal peptide" evidence="1">
    <location>
        <begin position="1"/>
        <end position="26"/>
    </location>
</feature>
<evidence type="ECO:0000256" key="1">
    <source>
        <dbReference type="SAM" id="SignalP"/>
    </source>
</evidence>
<keyword evidence="1" id="KW-0732">Signal</keyword>
<feature type="chain" id="PRO_5011543102" description="Thioredoxin-like domain-containing protein" evidence="1">
    <location>
        <begin position="27"/>
        <end position="130"/>
    </location>
</feature>
<gene>
    <name evidence="2" type="ORF">SAMN04488515_1526</name>
</gene>
<evidence type="ECO:0000313" key="3">
    <source>
        <dbReference type="Proteomes" id="UP000199167"/>
    </source>
</evidence>
<dbReference type="Proteomes" id="UP000199167">
    <property type="component" value="Unassembled WGS sequence"/>
</dbReference>
<organism evidence="2 3">
    <name type="scientific">Cognatiyoonia koreensis</name>
    <dbReference type="NCBI Taxonomy" id="364200"/>
    <lineage>
        <taxon>Bacteria</taxon>
        <taxon>Pseudomonadati</taxon>
        <taxon>Pseudomonadota</taxon>
        <taxon>Alphaproteobacteria</taxon>
        <taxon>Rhodobacterales</taxon>
        <taxon>Paracoccaceae</taxon>
        <taxon>Cognatiyoonia</taxon>
    </lineage>
</organism>
<dbReference type="SUPFAM" id="SSF52833">
    <property type="entry name" value="Thioredoxin-like"/>
    <property type="match status" value="1"/>
</dbReference>